<dbReference type="AlphaFoldDB" id="A0A6H5FXH2"/>
<evidence type="ECO:0000313" key="1">
    <source>
        <dbReference type="EMBL" id="CAA9994109.1"/>
    </source>
</evidence>
<name>A0A6H5FXH2_9HEMI</name>
<reference evidence="1 2" key="1">
    <citation type="submission" date="2020-02" db="EMBL/GenBank/DDBJ databases">
        <authorList>
            <person name="Ferguson B K."/>
        </authorList>
    </citation>
    <scope>NUCLEOTIDE SEQUENCE [LARGE SCALE GENOMIC DNA]</scope>
</reference>
<dbReference type="InterPro" id="IPR046805">
    <property type="entry name" value="Tra1_ring"/>
</dbReference>
<dbReference type="OrthoDB" id="5570127at2759"/>
<protein>
    <submittedName>
        <fullName evidence="1">Uncharacterized protein</fullName>
    </submittedName>
</protein>
<sequence>MSKNGETEQIVATIISIFHQIPAAGPRFIEPLSQLVLQTERNLLVGASSPFRHPLLKFLLRYPQETVLLLLSDNNIKRSGWNSNSRAFASSLYWSSMTTNGFHRRRNLPRHTYKFVFRSLLKAHAVEVRPVVRQALEILTPAMPARMEDGYRMLTHWTKKIIVEEGHSMQQLFHILQLVVRHYAVYYPVRHNLLRHMVTALQRLGFSASSSLEHKKLGCELAEIIIRWEHQRIKDENLPAQNPSAAVMSKAILRSLTNWVFYPSFTSFFLFRRIRARPRKDHRLQPRANLRGKKVQLLTNRWRRTTLISWSTLL</sequence>
<dbReference type="Pfam" id="PF20206">
    <property type="entry name" value="Tra1_ring"/>
    <property type="match status" value="2"/>
</dbReference>
<organism evidence="1 2">
    <name type="scientific">Nesidiocoris tenuis</name>
    <dbReference type="NCBI Taxonomy" id="355587"/>
    <lineage>
        <taxon>Eukaryota</taxon>
        <taxon>Metazoa</taxon>
        <taxon>Ecdysozoa</taxon>
        <taxon>Arthropoda</taxon>
        <taxon>Hexapoda</taxon>
        <taxon>Insecta</taxon>
        <taxon>Pterygota</taxon>
        <taxon>Neoptera</taxon>
        <taxon>Paraneoptera</taxon>
        <taxon>Hemiptera</taxon>
        <taxon>Heteroptera</taxon>
        <taxon>Panheteroptera</taxon>
        <taxon>Cimicomorpha</taxon>
        <taxon>Miridae</taxon>
        <taxon>Dicyphina</taxon>
        <taxon>Nesidiocoris</taxon>
    </lineage>
</organism>
<evidence type="ECO:0000313" key="2">
    <source>
        <dbReference type="Proteomes" id="UP000479000"/>
    </source>
</evidence>
<dbReference type="Proteomes" id="UP000479000">
    <property type="component" value="Unassembled WGS sequence"/>
</dbReference>
<dbReference type="EMBL" id="CADCXU010001685">
    <property type="protein sequence ID" value="CAA9994109.1"/>
    <property type="molecule type" value="Genomic_DNA"/>
</dbReference>
<gene>
    <name evidence="1" type="ORF">NTEN_LOCUS927</name>
</gene>
<keyword evidence="2" id="KW-1185">Reference proteome</keyword>
<accession>A0A6H5FXH2</accession>
<proteinExistence type="predicted"/>